<dbReference type="InterPro" id="IPR001579">
    <property type="entry name" value="Glyco_hydro_18_chit_AS"/>
</dbReference>
<evidence type="ECO:0000256" key="5">
    <source>
        <dbReference type="ARBA" id="ARBA00023024"/>
    </source>
</evidence>
<protein>
    <recommendedName>
        <fullName evidence="3">chitinase</fullName>
        <ecNumber evidence="3">3.2.1.14</ecNumber>
    </recommendedName>
</protein>
<dbReference type="EMBL" id="JBHUEM010000003">
    <property type="protein sequence ID" value="MFD1735436.1"/>
    <property type="molecule type" value="Genomic_DNA"/>
</dbReference>
<dbReference type="InterPro" id="IPR003961">
    <property type="entry name" value="FN3_dom"/>
</dbReference>
<evidence type="ECO:0000256" key="2">
    <source>
        <dbReference type="ARBA" id="ARBA00009121"/>
    </source>
</evidence>
<feature type="signal peptide" evidence="8">
    <location>
        <begin position="1"/>
        <end position="32"/>
    </location>
</feature>
<evidence type="ECO:0000256" key="1">
    <source>
        <dbReference type="ARBA" id="ARBA00000822"/>
    </source>
</evidence>
<dbReference type="SUPFAM" id="SSF51445">
    <property type="entry name" value="(Trans)glycosidases"/>
    <property type="match status" value="1"/>
</dbReference>
<dbReference type="SUPFAM" id="SSF49265">
    <property type="entry name" value="Fibronectin type III"/>
    <property type="match status" value="1"/>
</dbReference>
<sequence length="877" mass="97659">MKKGYVFSMILMLLLGSVFVNHSLLSSTSAQASDTSYIDVSPIGEDGSVAGSPIVTAVLKQGSSVEKVTFYAKAKNEPDANYYGYAPDYQAPYSWNWPTGAPWVPDGEYTLMMEIIYSAGETEILTRDIVAKNESEPNAPESPKDLFLTDRTSHNVTLSWTPSSSEKIFDYVIYQNGIQLAETTTTSFTVDGLVPGEYYSFRVKARDIYNNQSIDDNSINVLMPYETGDTDPLPSISQIQAEGNSGVTPGGNGYSGDVSLSVLATDNNQVEKVEFYVKVLGAPEEDYWKFPTTRKHNDTYSVNWSTTYTPEGHAIIKAIAFDSAGQSKTVTSVFLIDNVSDGGTTDPTWEPAESPPANRIVGYLAGWSTYGAYDIVRDLDASRLTHLNYAFALIDTNLNVVMSDPVQDPKNFQALSTVKETYPHLKTIIAIGGWGGSANFIEAAATEESREIFANSAVQFMVEHGFDGVDLDWEYPVTGGGPGTYPNPADRDNYPLLLEKLREKLDEQGEKDHTHYLLTIAGGATAGFANNTQLGLSQQYLDYVQIMTYDIHGTWESLADFNAPLFDDNGKTYSVDKGIQAYLTAGVPADKLVMGVPFYGYRYNVTSNDNNGLRQPFNGSGSITYNRIVKDDLLSNGYQRFFDEGSMVPYLYNETESIFISYDDEQSIALKAQYIRDHELGGAMIWELSQDHGNDLLSSLYEVLKEPIMDTTPPTTSAQITGEEWTDHSMIQKATVTLEAEDNRSGVEKTEYRLNEGEWLPYSNPIIIETDGSTRVDYRSIDRQGNIEDYSSYDITIISVTFENLYMIVDEADIHHGQKTALLAHLHQAERAKTAEKRHEKLEKALQFVKDMSNEHISETDQQQIQQFIQLIIDYQQ</sequence>
<dbReference type="SMART" id="SM00060">
    <property type="entry name" value="FN3"/>
    <property type="match status" value="1"/>
</dbReference>
<dbReference type="PROSITE" id="PS51910">
    <property type="entry name" value="GH18_2"/>
    <property type="match status" value="1"/>
</dbReference>
<keyword evidence="12" id="KW-1185">Reference proteome</keyword>
<evidence type="ECO:0000259" key="9">
    <source>
        <dbReference type="PROSITE" id="PS50853"/>
    </source>
</evidence>
<evidence type="ECO:0000256" key="4">
    <source>
        <dbReference type="ARBA" id="ARBA00022801"/>
    </source>
</evidence>
<evidence type="ECO:0000256" key="6">
    <source>
        <dbReference type="ARBA" id="ARBA00023295"/>
    </source>
</evidence>
<dbReference type="GO" id="GO:0016787">
    <property type="term" value="F:hydrolase activity"/>
    <property type="evidence" value="ECO:0007669"/>
    <property type="project" value="UniProtKB-KW"/>
</dbReference>
<dbReference type="PROSITE" id="PS01095">
    <property type="entry name" value="GH18_1"/>
    <property type="match status" value="1"/>
</dbReference>
<keyword evidence="5" id="KW-0119">Carbohydrate metabolism</keyword>
<evidence type="ECO:0000313" key="11">
    <source>
        <dbReference type="EMBL" id="MFD1735436.1"/>
    </source>
</evidence>
<feature type="domain" description="Fibronectin type-III" evidence="9">
    <location>
        <begin position="139"/>
        <end position="226"/>
    </location>
</feature>
<dbReference type="RefSeq" id="WP_377926535.1">
    <property type="nucleotide sequence ID" value="NZ_JBHUEM010000003.1"/>
</dbReference>
<evidence type="ECO:0000313" key="12">
    <source>
        <dbReference type="Proteomes" id="UP001597214"/>
    </source>
</evidence>
<dbReference type="InterPro" id="IPR058094">
    <property type="entry name" value="Ig-like_OmpL47-like"/>
</dbReference>
<keyword evidence="5" id="KW-0146">Chitin degradation</keyword>
<comment type="similarity">
    <text evidence="2">Belongs to the glycosyl hydrolase 18 family. Chitinase class II subfamily.</text>
</comment>
<keyword evidence="4 7" id="KW-0378">Hydrolase</keyword>
<dbReference type="InterPro" id="IPR001223">
    <property type="entry name" value="Glyco_hydro18_cat"/>
</dbReference>
<dbReference type="InterPro" id="IPR036116">
    <property type="entry name" value="FN3_sf"/>
</dbReference>
<reference evidence="12" key="1">
    <citation type="journal article" date="2019" name="Int. J. Syst. Evol. Microbiol.">
        <title>The Global Catalogue of Microorganisms (GCM) 10K type strain sequencing project: providing services to taxonomists for standard genome sequencing and annotation.</title>
        <authorList>
            <consortium name="The Broad Institute Genomics Platform"/>
            <consortium name="The Broad Institute Genome Sequencing Center for Infectious Disease"/>
            <person name="Wu L."/>
            <person name="Ma J."/>
        </authorList>
    </citation>
    <scope>NUCLEOTIDE SEQUENCE [LARGE SCALE GENOMIC DNA]</scope>
    <source>
        <strain evidence="12">CCUG 49339</strain>
    </source>
</reference>
<dbReference type="Gene3D" id="3.10.50.10">
    <property type="match status" value="1"/>
</dbReference>
<evidence type="ECO:0000256" key="8">
    <source>
        <dbReference type="SAM" id="SignalP"/>
    </source>
</evidence>
<comment type="caution">
    <text evidence="11">The sequence shown here is derived from an EMBL/GenBank/DDBJ whole genome shotgun (WGS) entry which is preliminary data.</text>
</comment>
<dbReference type="Proteomes" id="UP001597214">
    <property type="component" value="Unassembled WGS sequence"/>
</dbReference>
<feature type="chain" id="PRO_5047266203" description="chitinase" evidence="8">
    <location>
        <begin position="33"/>
        <end position="877"/>
    </location>
</feature>
<dbReference type="Gene3D" id="3.30.1920.20">
    <property type="match status" value="1"/>
</dbReference>
<keyword evidence="5" id="KW-0624">Polysaccharide degradation</keyword>
<name>A0ABW4LJZ3_9BACI</name>
<dbReference type="NCBIfam" id="NF047446">
    <property type="entry name" value="barrel_OmpL47"/>
    <property type="match status" value="1"/>
</dbReference>
<keyword evidence="6 7" id="KW-0326">Glycosidase</keyword>
<evidence type="ECO:0000259" key="10">
    <source>
        <dbReference type="PROSITE" id="PS51910"/>
    </source>
</evidence>
<dbReference type="CDD" id="cd00063">
    <property type="entry name" value="FN3"/>
    <property type="match status" value="1"/>
</dbReference>
<dbReference type="PANTHER" id="PTHR11177:SF317">
    <property type="entry name" value="CHITINASE 12-RELATED"/>
    <property type="match status" value="1"/>
</dbReference>
<dbReference type="InterPro" id="IPR013783">
    <property type="entry name" value="Ig-like_fold"/>
</dbReference>
<comment type="catalytic activity">
    <reaction evidence="1">
        <text>Random endo-hydrolysis of N-acetyl-beta-D-glucosaminide (1-&gt;4)-beta-linkages in chitin and chitodextrins.</text>
        <dbReference type="EC" id="3.2.1.14"/>
    </reaction>
</comment>
<evidence type="ECO:0000256" key="7">
    <source>
        <dbReference type="RuleBase" id="RU000489"/>
    </source>
</evidence>
<proteinExistence type="inferred from homology"/>
<gene>
    <name evidence="11" type="ORF">ACFSCX_02565</name>
</gene>
<dbReference type="Pfam" id="PF17957">
    <property type="entry name" value="Big_7"/>
    <property type="match status" value="1"/>
</dbReference>
<keyword evidence="8" id="KW-0732">Signal</keyword>
<dbReference type="PROSITE" id="PS50853">
    <property type="entry name" value="FN3"/>
    <property type="match status" value="1"/>
</dbReference>
<dbReference type="SUPFAM" id="SSF54556">
    <property type="entry name" value="Chitinase insertion domain"/>
    <property type="match status" value="1"/>
</dbReference>
<feature type="domain" description="GH18" evidence="10">
    <location>
        <begin position="358"/>
        <end position="707"/>
    </location>
</feature>
<accession>A0ABW4LJZ3</accession>
<dbReference type="SMART" id="SM00636">
    <property type="entry name" value="Glyco_18"/>
    <property type="match status" value="1"/>
</dbReference>
<dbReference type="PANTHER" id="PTHR11177">
    <property type="entry name" value="CHITINASE"/>
    <property type="match status" value="1"/>
</dbReference>
<dbReference type="InterPro" id="IPR050314">
    <property type="entry name" value="Glycosyl_Hydrlase_18"/>
</dbReference>
<evidence type="ECO:0000256" key="3">
    <source>
        <dbReference type="ARBA" id="ARBA00012729"/>
    </source>
</evidence>
<dbReference type="Gene3D" id="3.20.20.80">
    <property type="entry name" value="Glycosidases"/>
    <property type="match status" value="1"/>
</dbReference>
<dbReference type="InterPro" id="IPR029070">
    <property type="entry name" value="Chitinase_insertion_sf"/>
</dbReference>
<dbReference type="CDD" id="cd06548">
    <property type="entry name" value="GH18_chitinase"/>
    <property type="match status" value="1"/>
</dbReference>
<dbReference type="Pfam" id="PF00041">
    <property type="entry name" value="fn3"/>
    <property type="match status" value="1"/>
</dbReference>
<organism evidence="11 12">
    <name type="scientific">Bacillus salitolerans</name>
    <dbReference type="NCBI Taxonomy" id="1437434"/>
    <lineage>
        <taxon>Bacteria</taxon>
        <taxon>Bacillati</taxon>
        <taxon>Bacillota</taxon>
        <taxon>Bacilli</taxon>
        <taxon>Bacillales</taxon>
        <taxon>Bacillaceae</taxon>
        <taxon>Bacillus</taxon>
    </lineage>
</organism>
<dbReference type="InterPro" id="IPR017853">
    <property type="entry name" value="GH"/>
</dbReference>
<dbReference type="Pfam" id="PF00704">
    <property type="entry name" value="Glyco_hydro_18"/>
    <property type="match status" value="1"/>
</dbReference>
<dbReference type="EC" id="3.2.1.14" evidence="3"/>
<dbReference type="Gene3D" id="2.60.40.10">
    <property type="entry name" value="Immunoglobulins"/>
    <property type="match status" value="2"/>
</dbReference>
<dbReference type="InterPro" id="IPR011583">
    <property type="entry name" value="Chitinase_II/V-like_cat"/>
</dbReference>